<feature type="transmembrane region" description="Helical" evidence="1">
    <location>
        <begin position="12"/>
        <end position="35"/>
    </location>
</feature>
<keyword evidence="1" id="KW-1133">Transmembrane helix</keyword>
<dbReference type="Proteomes" id="UP001443914">
    <property type="component" value="Unassembled WGS sequence"/>
</dbReference>
<proteinExistence type="predicted"/>
<comment type="caution">
    <text evidence="2">The sequence shown here is derived from an EMBL/GenBank/DDBJ whole genome shotgun (WGS) entry which is preliminary data.</text>
</comment>
<name>A0AAW1HEC0_SAPOF</name>
<evidence type="ECO:0000256" key="1">
    <source>
        <dbReference type="SAM" id="Phobius"/>
    </source>
</evidence>
<keyword evidence="1" id="KW-0812">Transmembrane</keyword>
<accession>A0AAW1HEC0</accession>
<sequence>MSSAMNRILGRLGVSCLLAFELFFLPTFNCLLTIIKSTGKLGVLSFFLRLLHYDSASSLVRPVCVEYTQKCVLVVVVARGLVEGFLFFPLSCSKNFFGYWSVEHGARSPSCRRFISTGDKLYWLALLFPFLRSLGVSASCSCRSIAQLSRWPVGVFCPAEELEVEARAHSAVLHQHVSDTRCFLSSVMLYSYMFYVLVCNYGLECRVPKM</sequence>
<protein>
    <recommendedName>
        <fullName evidence="4">Secreted protein</fullName>
    </recommendedName>
</protein>
<keyword evidence="3" id="KW-1185">Reference proteome</keyword>
<gene>
    <name evidence="2" type="ORF">RND81_12G229800</name>
</gene>
<reference evidence="2" key="1">
    <citation type="submission" date="2024-03" db="EMBL/GenBank/DDBJ databases">
        <title>WGS assembly of Saponaria officinalis var. Norfolk2.</title>
        <authorList>
            <person name="Jenkins J."/>
            <person name="Shu S."/>
            <person name="Grimwood J."/>
            <person name="Barry K."/>
            <person name="Goodstein D."/>
            <person name="Schmutz J."/>
            <person name="Leebens-Mack J."/>
            <person name="Osbourn A."/>
        </authorList>
    </citation>
    <scope>NUCLEOTIDE SEQUENCE [LARGE SCALE GENOMIC DNA]</scope>
    <source>
        <strain evidence="2">JIC</strain>
    </source>
</reference>
<keyword evidence="1" id="KW-0472">Membrane</keyword>
<evidence type="ECO:0000313" key="2">
    <source>
        <dbReference type="EMBL" id="KAK9674398.1"/>
    </source>
</evidence>
<evidence type="ECO:0008006" key="4">
    <source>
        <dbReference type="Google" id="ProtNLM"/>
    </source>
</evidence>
<organism evidence="2 3">
    <name type="scientific">Saponaria officinalis</name>
    <name type="common">Common soapwort</name>
    <name type="synonym">Lychnis saponaria</name>
    <dbReference type="NCBI Taxonomy" id="3572"/>
    <lineage>
        <taxon>Eukaryota</taxon>
        <taxon>Viridiplantae</taxon>
        <taxon>Streptophyta</taxon>
        <taxon>Embryophyta</taxon>
        <taxon>Tracheophyta</taxon>
        <taxon>Spermatophyta</taxon>
        <taxon>Magnoliopsida</taxon>
        <taxon>eudicotyledons</taxon>
        <taxon>Gunneridae</taxon>
        <taxon>Pentapetalae</taxon>
        <taxon>Caryophyllales</taxon>
        <taxon>Caryophyllaceae</taxon>
        <taxon>Caryophylleae</taxon>
        <taxon>Saponaria</taxon>
    </lineage>
</organism>
<dbReference type="AlphaFoldDB" id="A0AAW1HEC0"/>
<evidence type="ECO:0000313" key="3">
    <source>
        <dbReference type="Proteomes" id="UP001443914"/>
    </source>
</evidence>
<dbReference type="EMBL" id="JBDFQZ010000012">
    <property type="protein sequence ID" value="KAK9674398.1"/>
    <property type="molecule type" value="Genomic_DNA"/>
</dbReference>